<dbReference type="EMBL" id="DXET01000248">
    <property type="protein sequence ID" value="HIX82500.1"/>
    <property type="molecule type" value="Genomic_DNA"/>
</dbReference>
<sequence length="297" mass="32314">MKYLVLDVGGSAIKYALMNDELKMLEKGKVPTPKDSLESFKTAIKDLYDQYKDQVDGIAMSLPGLINKQTRKMQVPGALLYNQDAYILEELQSVTTKKFTIENDAKCAALCEVTYGSLKGCDVGAVCIIGSGIGGGITIGDKVFTGTHGFAGEFSYLSDDWTKINGFDGKWGSDSSALRLVKMIGQAVGKEGIEGPEAFEYCNQGNKKALAALKEFCDTLAMGLFNIQAAVDPEKIAIGGGISQQPILHEYIQKSLDEIYEKMPIPIPRVQIVPCAYFNDSNLIGALANYKKTFNIE</sequence>
<dbReference type="Gene3D" id="3.30.420.40">
    <property type="match status" value="2"/>
</dbReference>
<dbReference type="InterPro" id="IPR000600">
    <property type="entry name" value="ROK"/>
</dbReference>
<gene>
    <name evidence="2" type="ORF">H9980_11120</name>
</gene>
<dbReference type="InterPro" id="IPR043129">
    <property type="entry name" value="ATPase_NBD"/>
</dbReference>
<comment type="caution">
    <text evidence="2">The sequence shown here is derived from an EMBL/GenBank/DDBJ whole genome shotgun (WGS) entry which is preliminary data.</text>
</comment>
<dbReference type="Proteomes" id="UP000886724">
    <property type="component" value="Unassembled WGS sequence"/>
</dbReference>
<dbReference type="PANTHER" id="PTHR18964:SF170">
    <property type="entry name" value="SUGAR KINASE"/>
    <property type="match status" value="1"/>
</dbReference>
<dbReference type="Pfam" id="PF00480">
    <property type="entry name" value="ROK"/>
    <property type="match status" value="1"/>
</dbReference>
<organism evidence="2 3">
    <name type="scientific">Candidatus Erysipelatoclostridium merdavium</name>
    <dbReference type="NCBI Taxonomy" id="2838566"/>
    <lineage>
        <taxon>Bacteria</taxon>
        <taxon>Bacillati</taxon>
        <taxon>Bacillota</taxon>
        <taxon>Erysipelotrichia</taxon>
        <taxon>Erysipelotrichales</taxon>
        <taxon>Erysipelotrichales incertae sedis</taxon>
    </lineage>
</organism>
<dbReference type="SUPFAM" id="SSF53067">
    <property type="entry name" value="Actin-like ATPase domain"/>
    <property type="match status" value="1"/>
</dbReference>
<dbReference type="CDD" id="cd24152">
    <property type="entry name" value="ASKHA_NBD_ROK-like"/>
    <property type="match status" value="1"/>
</dbReference>
<name>A0A9D1XNH4_9FIRM</name>
<comment type="similarity">
    <text evidence="1">Belongs to the ROK (NagC/XylR) family.</text>
</comment>
<dbReference type="AlphaFoldDB" id="A0A9D1XNH4"/>
<reference evidence="2" key="1">
    <citation type="journal article" date="2021" name="PeerJ">
        <title>Extensive microbial diversity within the chicken gut microbiome revealed by metagenomics and culture.</title>
        <authorList>
            <person name="Gilroy R."/>
            <person name="Ravi A."/>
            <person name="Getino M."/>
            <person name="Pursley I."/>
            <person name="Horton D.L."/>
            <person name="Alikhan N.F."/>
            <person name="Baker D."/>
            <person name="Gharbi K."/>
            <person name="Hall N."/>
            <person name="Watson M."/>
            <person name="Adriaenssens E.M."/>
            <person name="Foster-Nyarko E."/>
            <person name="Jarju S."/>
            <person name="Secka A."/>
            <person name="Antonio M."/>
            <person name="Oren A."/>
            <person name="Chaudhuri R.R."/>
            <person name="La Ragione R."/>
            <person name="Hildebrand F."/>
            <person name="Pallen M.J."/>
        </authorList>
    </citation>
    <scope>NUCLEOTIDE SEQUENCE</scope>
    <source>
        <strain evidence="2">ChiGjej1B1-14440</strain>
    </source>
</reference>
<reference evidence="2" key="2">
    <citation type="submission" date="2021-04" db="EMBL/GenBank/DDBJ databases">
        <authorList>
            <person name="Gilroy R."/>
        </authorList>
    </citation>
    <scope>NUCLEOTIDE SEQUENCE</scope>
    <source>
        <strain evidence="2">ChiGjej1B1-14440</strain>
    </source>
</reference>
<dbReference type="PANTHER" id="PTHR18964">
    <property type="entry name" value="ROK (REPRESSOR, ORF, KINASE) FAMILY"/>
    <property type="match status" value="1"/>
</dbReference>
<accession>A0A9D1XNH4</accession>
<evidence type="ECO:0000313" key="3">
    <source>
        <dbReference type="Proteomes" id="UP000886724"/>
    </source>
</evidence>
<evidence type="ECO:0000313" key="2">
    <source>
        <dbReference type="EMBL" id="HIX82500.1"/>
    </source>
</evidence>
<protein>
    <submittedName>
        <fullName evidence="2">ROK family protein</fullName>
    </submittedName>
</protein>
<proteinExistence type="inferred from homology"/>
<evidence type="ECO:0000256" key="1">
    <source>
        <dbReference type="ARBA" id="ARBA00006479"/>
    </source>
</evidence>